<sequence>MLVAQHICHERAGIIPQPTGPDNVPQPLKSLTRTTRTKSQPSESCDTWRHISPPSSHKRTSLANPDRTSKKTRSSPRKMTEGNKQRANRDLPIHPSVFQDNLPKSSGKW</sequence>
<feature type="compositionally biased region" description="Polar residues" evidence="1">
    <location>
        <begin position="98"/>
        <end position="109"/>
    </location>
</feature>
<dbReference type="HOGENOM" id="CLU_2186805_0_0_1"/>
<feature type="region of interest" description="Disordered" evidence="1">
    <location>
        <begin position="1"/>
        <end position="109"/>
    </location>
</feature>
<reference evidence="2 4" key="1">
    <citation type="submission" date="2008-03" db="EMBL/GenBank/DDBJ databases">
        <title>Annotation of Ixodes scapularis.</title>
        <authorList>
            <consortium name="Ixodes scapularis Genome Project Consortium"/>
            <person name="Caler E."/>
            <person name="Hannick L.I."/>
            <person name="Bidwell S."/>
            <person name="Joardar V."/>
            <person name="Thiagarajan M."/>
            <person name="Amedeo P."/>
            <person name="Galinsky K.J."/>
            <person name="Schobel S."/>
            <person name="Inman J."/>
            <person name="Hostetler J."/>
            <person name="Miller J."/>
            <person name="Hammond M."/>
            <person name="Megy K."/>
            <person name="Lawson D."/>
            <person name="Kodira C."/>
            <person name="Sutton G."/>
            <person name="Meyer J."/>
            <person name="Hill C.A."/>
            <person name="Birren B."/>
            <person name="Nene V."/>
            <person name="Collins F."/>
            <person name="Alarcon-Chaidez F."/>
            <person name="Wikel S."/>
            <person name="Strausberg R."/>
        </authorList>
    </citation>
    <scope>NUCLEOTIDE SEQUENCE [LARGE SCALE GENOMIC DNA]</scope>
    <source>
        <strain evidence="4">Wikel</strain>
        <strain evidence="2">Wikel colony</strain>
    </source>
</reference>
<protein>
    <submittedName>
        <fullName evidence="2 3">Uncharacterized protein</fullName>
    </submittedName>
</protein>
<gene>
    <name evidence="2" type="ORF">IscW_ISCW002844</name>
</gene>
<reference evidence="3" key="2">
    <citation type="submission" date="2020-05" db="UniProtKB">
        <authorList>
            <consortium name="EnsemblMetazoa"/>
        </authorList>
    </citation>
    <scope>IDENTIFICATION</scope>
    <source>
        <strain evidence="3">wikel</strain>
    </source>
</reference>
<dbReference type="Proteomes" id="UP000001555">
    <property type="component" value="Unassembled WGS sequence"/>
</dbReference>
<evidence type="ECO:0000313" key="3">
    <source>
        <dbReference type="EnsemblMetazoa" id="ISCW002844-PA"/>
    </source>
</evidence>
<keyword evidence="4" id="KW-1185">Reference proteome</keyword>
<dbReference type="PaxDb" id="6945-B7PC34"/>
<dbReference type="EMBL" id="DS681256">
    <property type="protein sequence ID" value="EEC04156.1"/>
    <property type="molecule type" value="Genomic_DNA"/>
</dbReference>
<feature type="compositionally biased region" description="Basic and acidic residues" evidence="1">
    <location>
        <begin position="78"/>
        <end position="92"/>
    </location>
</feature>
<dbReference type="EnsemblMetazoa" id="ISCW002844-RA">
    <property type="protein sequence ID" value="ISCW002844-PA"/>
    <property type="gene ID" value="ISCW002844"/>
</dbReference>
<evidence type="ECO:0000313" key="4">
    <source>
        <dbReference type="Proteomes" id="UP000001555"/>
    </source>
</evidence>
<dbReference type="EMBL" id="ABJB010751635">
    <property type="status" value="NOT_ANNOTATED_CDS"/>
    <property type="molecule type" value="Genomic_DNA"/>
</dbReference>
<accession>B7PC34</accession>
<dbReference type="EMBL" id="ABJB010518207">
    <property type="status" value="NOT_ANNOTATED_CDS"/>
    <property type="molecule type" value="Genomic_DNA"/>
</dbReference>
<organism>
    <name type="scientific">Ixodes scapularis</name>
    <name type="common">Black-legged tick</name>
    <name type="synonym">Deer tick</name>
    <dbReference type="NCBI Taxonomy" id="6945"/>
    <lineage>
        <taxon>Eukaryota</taxon>
        <taxon>Metazoa</taxon>
        <taxon>Ecdysozoa</taxon>
        <taxon>Arthropoda</taxon>
        <taxon>Chelicerata</taxon>
        <taxon>Arachnida</taxon>
        <taxon>Acari</taxon>
        <taxon>Parasitiformes</taxon>
        <taxon>Ixodida</taxon>
        <taxon>Ixodoidea</taxon>
        <taxon>Ixodidae</taxon>
        <taxon>Ixodinae</taxon>
        <taxon>Ixodes</taxon>
    </lineage>
</organism>
<dbReference type="InParanoid" id="B7PC34"/>
<evidence type="ECO:0000313" key="2">
    <source>
        <dbReference type="EMBL" id="EEC04156.1"/>
    </source>
</evidence>
<dbReference type="VEuPathDB" id="VectorBase:ISCW002844"/>
<name>B7PC34_IXOSC</name>
<feature type="compositionally biased region" description="Polar residues" evidence="1">
    <location>
        <begin position="29"/>
        <end position="45"/>
    </location>
</feature>
<evidence type="ECO:0000256" key="1">
    <source>
        <dbReference type="SAM" id="MobiDB-lite"/>
    </source>
</evidence>
<proteinExistence type="predicted"/>
<dbReference type="AlphaFoldDB" id="B7PC34"/>